<reference evidence="2 3" key="1">
    <citation type="submission" date="2019-09" db="EMBL/GenBank/DDBJ databases">
        <title>Draft genome of the ectomycorrhizal ascomycete Sphaerosporella brunnea.</title>
        <authorList>
            <consortium name="DOE Joint Genome Institute"/>
            <person name="Benucci G.M."/>
            <person name="Marozzi G."/>
            <person name="Antonielli L."/>
            <person name="Sanchez S."/>
            <person name="Marco P."/>
            <person name="Wang X."/>
            <person name="Falini L.B."/>
            <person name="Barry K."/>
            <person name="Haridas S."/>
            <person name="Lipzen A."/>
            <person name="Labutti K."/>
            <person name="Grigoriev I.V."/>
            <person name="Murat C."/>
            <person name="Martin F."/>
            <person name="Albertini E."/>
            <person name="Donnini D."/>
            <person name="Bonito G."/>
        </authorList>
    </citation>
    <scope>NUCLEOTIDE SEQUENCE [LARGE SCALE GENOMIC DNA]</scope>
    <source>
        <strain evidence="2 3">Sb_GMNB300</strain>
    </source>
</reference>
<evidence type="ECO:0000313" key="2">
    <source>
        <dbReference type="EMBL" id="KAA8902283.1"/>
    </source>
</evidence>
<gene>
    <name evidence="2" type="ORF">FN846DRAFT_891548</name>
</gene>
<evidence type="ECO:0000313" key="3">
    <source>
        <dbReference type="Proteomes" id="UP000326924"/>
    </source>
</evidence>
<name>A0A5J5ET01_9PEZI</name>
<dbReference type="InParanoid" id="A0A5J5ET01"/>
<dbReference type="EMBL" id="VXIS01000134">
    <property type="protein sequence ID" value="KAA8902283.1"/>
    <property type="molecule type" value="Genomic_DNA"/>
</dbReference>
<evidence type="ECO:0000256" key="1">
    <source>
        <dbReference type="SAM" id="MobiDB-lite"/>
    </source>
</evidence>
<dbReference type="Proteomes" id="UP000326924">
    <property type="component" value="Unassembled WGS sequence"/>
</dbReference>
<sequence length="183" mass="19830">MGNSPYKDPWEAPEILKMLLALKHSFVGSDEWLSNSDNHTKWCRVPVARLTASNQKAANEWCYTLFQLAYDWALSSTLSPPSSEDEGGWEAGGPGQAGKGCSEEAGSGEGVGGRQHTRRCARPGDAFEITTKDRYALIAAFPLQSAGAADCAAVTLSRQDRYTVWCKEILTGKNPMAWNDVGG</sequence>
<keyword evidence="3" id="KW-1185">Reference proteome</keyword>
<comment type="caution">
    <text evidence="2">The sequence shown here is derived from an EMBL/GenBank/DDBJ whole genome shotgun (WGS) entry which is preliminary data.</text>
</comment>
<feature type="region of interest" description="Disordered" evidence="1">
    <location>
        <begin position="81"/>
        <end position="119"/>
    </location>
</feature>
<dbReference type="AlphaFoldDB" id="A0A5J5ET01"/>
<proteinExistence type="predicted"/>
<protein>
    <submittedName>
        <fullName evidence="2">Uncharacterized protein</fullName>
    </submittedName>
</protein>
<accession>A0A5J5ET01</accession>
<organism evidence="2 3">
    <name type="scientific">Sphaerosporella brunnea</name>
    <dbReference type="NCBI Taxonomy" id="1250544"/>
    <lineage>
        <taxon>Eukaryota</taxon>
        <taxon>Fungi</taxon>
        <taxon>Dikarya</taxon>
        <taxon>Ascomycota</taxon>
        <taxon>Pezizomycotina</taxon>
        <taxon>Pezizomycetes</taxon>
        <taxon>Pezizales</taxon>
        <taxon>Pyronemataceae</taxon>
        <taxon>Sphaerosporella</taxon>
    </lineage>
</organism>
<feature type="compositionally biased region" description="Gly residues" evidence="1">
    <location>
        <begin position="89"/>
        <end position="98"/>
    </location>
</feature>